<dbReference type="EMBL" id="LNQE01001340">
    <property type="protein sequence ID" value="KUG18975.1"/>
    <property type="molecule type" value="Genomic_DNA"/>
</dbReference>
<proteinExistence type="predicted"/>
<dbReference type="PANTHER" id="PTHR43852:SF3">
    <property type="entry name" value="NUCLEOTIDYLTRANSFERASE"/>
    <property type="match status" value="1"/>
</dbReference>
<name>A0A0W8FDN4_9ZZZZ</name>
<organism evidence="2">
    <name type="scientific">hydrocarbon metagenome</name>
    <dbReference type="NCBI Taxonomy" id="938273"/>
    <lineage>
        <taxon>unclassified sequences</taxon>
        <taxon>metagenomes</taxon>
        <taxon>ecological metagenomes</taxon>
    </lineage>
</organism>
<dbReference type="NCBIfam" id="NF047752">
    <property type="entry name" value="MntA_antitoxin"/>
    <property type="match status" value="1"/>
</dbReference>
<dbReference type="AlphaFoldDB" id="A0A0W8FDN4"/>
<dbReference type="InterPro" id="IPR043519">
    <property type="entry name" value="NT_sf"/>
</dbReference>
<gene>
    <name evidence="2" type="ORF">ASZ90_011314</name>
</gene>
<accession>A0A0W8FDN4</accession>
<evidence type="ECO:0000313" key="2">
    <source>
        <dbReference type="EMBL" id="KUG18975.1"/>
    </source>
</evidence>
<comment type="caution">
    <text evidence="2">The sequence shown here is derived from an EMBL/GenBank/DDBJ whole genome shotgun (WGS) entry which is preliminary data.</text>
</comment>
<dbReference type="PANTHER" id="PTHR43852">
    <property type="entry name" value="NUCLEOTIDYLTRANSFERASE"/>
    <property type="match status" value="1"/>
</dbReference>
<dbReference type="SUPFAM" id="SSF81301">
    <property type="entry name" value="Nucleotidyltransferase"/>
    <property type="match status" value="1"/>
</dbReference>
<feature type="domain" description="Polymerase beta nucleotidyltransferase" evidence="1">
    <location>
        <begin position="18"/>
        <end position="108"/>
    </location>
</feature>
<dbReference type="Pfam" id="PF18765">
    <property type="entry name" value="Polbeta"/>
    <property type="match status" value="1"/>
</dbReference>
<dbReference type="Gene3D" id="3.30.460.10">
    <property type="entry name" value="Beta Polymerase, domain 2"/>
    <property type="match status" value="1"/>
</dbReference>
<protein>
    <recommendedName>
        <fullName evidence="1">Polymerase beta nucleotidyltransferase domain-containing protein</fullName>
    </recommendedName>
</protein>
<reference evidence="2" key="1">
    <citation type="journal article" date="2015" name="Proc. Natl. Acad. Sci. U.S.A.">
        <title>Networks of energetic and metabolic interactions define dynamics in microbial communities.</title>
        <authorList>
            <person name="Embree M."/>
            <person name="Liu J.K."/>
            <person name="Al-Bassam M.M."/>
            <person name="Zengler K."/>
        </authorList>
    </citation>
    <scope>NUCLEOTIDE SEQUENCE</scope>
</reference>
<dbReference type="InterPro" id="IPR041633">
    <property type="entry name" value="Polbeta"/>
</dbReference>
<evidence type="ECO:0000259" key="1">
    <source>
        <dbReference type="Pfam" id="PF18765"/>
    </source>
</evidence>
<sequence length="141" mass="16583">MMPRELSPEEKQRLFDRLAAVLQKREEILFAYVYGSFLDGAFRDIDIGVFLRDDSSKTADPLRYETTLEQELEESVGVPIDVRVLNAAPLPFAYSVLRTGEVLVSRDERARCDYECFIYAHYHDFAYYRKRYRREALGLLR</sequence>
<dbReference type="InterPro" id="IPR052930">
    <property type="entry name" value="TA_antitoxin_MntA"/>
</dbReference>